<keyword evidence="3" id="KW-1185">Reference proteome</keyword>
<sequence length="286" mass="30665">MNAPESDQTFAPKQALVPTPALYGEIVGDGMEQLAAVSISCINPFGTTEAIVHDVGCGLGAATSAIVASSKGENVAIKGSDINNDVVEAYRQNIAKNEWPAEVFKMDASALDFPDETFTHSIGSALVFVLPNDGIDAMKEMYRTLKPGGVAIVNSWAYTPTLPAIHAACKQTRPAGTPLPRQGLEKWEDAGVLRDVLIKGGFAPDKVSLHQKDVHITIGDLKRFSTMIWSFIAGTTTAGWLESDEEKWDEAVDAVVEALTLTKGFEKLEDGKNKIMFKANVAVATK</sequence>
<organism evidence="2 3">
    <name type="scientific">Fusarium tricinctum</name>
    <dbReference type="NCBI Taxonomy" id="61284"/>
    <lineage>
        <taxon>Eukaryota</taxon>
        <taxon>Fungi</taxon>
        <taxon>Dikarya</taxon>
        <taxon>Ascomycota</taxon>
        <taxon>Pezizomycotina</taxon>
        <taxon>Sordariomycetes</taxon>
        <taxon>Hypocreomycetidae</taxon>
        <taxon>Hypocreales</taxon>
        <taxon>Nectriaceae</taxon>
        <taxon>Fusarium</taxon>
        <taxon>Fusarium tricinctum species complex</taxon>
    </lineage>
</organism>
<dbReference type="Proteomes" id="UP000813427">
    <property type="component" value="Unassembled WGS sequence"/>
</dbReference>
<protein>
    <submittedName>
        <fullName evidence="2">S-adenosyl-L-methionine-dependent methyltransferase</fullName>
    </submittedName>
</protein>
<accession>A0A8K0WAR2</accession>
<dbReference type="EMBL" id="JAGPXF010000005">
    <property type="protein sequence ID" value="KAH7241427.1"/>
    <property type="molecule type" value="Genomic_DNA"/>
</dbReference>
<dbReference type="GO" id="GO:0032259">
    <property type="term" value="P:methylation"/>
    <property type="evidence" value="ECO:0007669"/>
    <property type="project" value="UniProtKB-KW"/>
</dbReference>
<dbReference type="SUPFAM" id="SSF53335">
    <property type="entry name" value="S-adenosyl-L-methionine-dependent methyltransferases"/>
    <property type="match status" value="1"/>
</dbReference>
<evidence type="ECO:0000313" key="3">
    <source>
        <dbReference type="Proteomes" id="UP000813427"/>
    </source>
</evidence>
<dbReference type="AlphaFoldDB" id="A0A8K0WAR2"/>
<dbReference type="GO" id="GO:0008168">
    <property type="term" value="F:methyltransferase activity"/>
    <property type="evidence" value="ECO:0007669"/>
    <property type="project" value="UniProtKB-KW"/>
</dbReference>
<name>A0A8K0WAR2_9HYPO</name>
<dbReference type="OrthoDB" id="2013972at2759"/>
<dbReference type="InterPro" id="IPR041698">
    <property type="entry name" value="Methyltransf_25"/>
</dbReference>
<evidence type="ECO:0000313" key="2">
    <source>
        <dbReference type="EMBL" id="KAH7241427.1"/>
    </source>
</evidence>
<dbReference type="PANTHER" id="PTHR44068">
    <property type="entry name" value="ZGC:194242"/>
    <property type="match status" value="1"/>
</dbReference>
<feature type="domain" description="Methyltransferase" evidence="1">
    <location>
        <begin position="52"/>
        <end position="149"/>
    </location>
</feature>
<reference evidence="2" key="1">
    <citation type="journal article" date="2021" name="Nat. Commun.">
        <title>Genetic determinants of endophytism in the Arabidopsis root mycobiome.</title>
        <authorList>
            <person name="Mesny F."/>
            <person name="Miyauchi S."/>
            <person name="Thiergart T."/>
            <person name="Pickel B."/>
            <person name="Atanasova L."/>
            <person name="Karlsson M."/>
            <person name="Huettel B."/>
            <person name="Barry K.W."/>
            <person name="Haridas S."/>
            <person name="Chen C."/>
            <person name="Bauer D."/>
            <person name="Andreopoulos W."/>
            <person name="Pangilinan J."/>
            <person name="LaButti K."/>
            <person name="Riley R."/>
            <person name="Lipzen A."/>
            <person name="Clum A."/>
            <person name="Drula E."/>
            <person name="Henrissat B."/>
            <person name="Kohler A."/>
            <person name="Grigoriev I.V."/>
            <person name="Martin F.M."/>
            <person name="Hacquard S."/>
        </authorList>
    </citation>
    <scope>NUCLEOTIDE SEQUENCE</scope>
    <source>
        <strain evidence="2">MPI-SDFR-AT-0068</strain>
    </source>
</reference>
<comment type="caution">
    <text evidence="2">The sequence shown here is derived from an EMBL/GenBank/DDBJ whole genome shotgun (WGS) entry which is preliminary data.</text>
</comment>
<dbReference type="CDD" id="cd02440">
    <property type="entry name" value="AdoMet_MTases"/>
    <property type="match status" value="1"/>
</dbReference>
<evidence type="ECO:0000259" key="1">
    <source>
        <dbReference type="Pfam" id="PF13649"/>
    </source>
</evidence>
<keyword evidence="2" id="KW-0489">Methyltransferase</keyword>
<gene>
    <name evidence="2" type="ORF">BKA59DRAFT_529069</name>
</gene>
<dbReference type="Gene3D" id="3.40.50.150">
    <property type="entry name" value="Vaccinia Virus protein VP39"/>
    <property type="match status" value="1"/>
</dbReference>
<dbReference type="Pfam" id="PF13649">
    <property type="entry name" value="Methyltransf_25"/>
    <property type="match status" value="1"/>
</dbReference>
<keyword evidence="2" id="KW-0808">Transferase</keyword>
<proteinExistence type="predicted"/>
<dbReference type="InterPro" id="IPR029063">
    <property type="entry name" value="SAM-dependent_MTases_sf"/>
</dbReference>
<dbReference type="InterPro" id="IPR050447">
    <property type="entry name" value="Erg6_SMT_methyltransf"/>
</dbReference>
<dbReference type="PANTHER" id="PTHR44068:SF11">
    <property type="entry name" value="GERANYL DIPHOSPHATE 2-C-METHYLTRANSFERASE"/>
    <property type="match status" value="1"/>
</dbReference>